<proteinExistence type="predicted"/>
<organism evidence="3 4">
    <name type="scientific">Bartonella japonica</name>
    <dbReference type="NCBI Taxonomy" id="357761"/>
    <lineage>
        <taxon>Bacteria</taxon>
        <taxon>Pseudomonadati</taxon>
        <taxon>Pseudomonadota</taxon>
        <taxon>Alphaproteobacteria</taxon>
        <taxon>Hyphomicrobiales</taxon>
        <taxon>Bartonellaceae</taxon>
        <taxon>Bartonella</taxon>
    </lineage>
</organism>
<accession>A0ABV2FLE9</accession>
<dbReference type="EMBL" id="JBEPLT010000001">
    <property type="protein sequence ID" value="MET3559396.1"/>
    <property type="molecule type" value="Genomic_DNA"/>
</dbReference>
<dbReference type="Pfam" id="PF04956">
    <property type="entry name" value="TrbC"/>
    <property type="match status" value="1"/>
</dbReference>
<dbReference type="Proteomes" id="UP001549112">
    <property type="component" value="Unassembled WGS sequence"/>
</dbReference>
<name>A0ABV2FLE9_9HYPH</name>
<keyword evidence="2" id="KW-1133">Transmembrane helix</keyword>
<feature type="transmembrane region" description="Helical" evidence="2">
    <location>
        <begin position="51"/>
        <end position="71"/>
    </location>
</feature>
<evidence type="ECO:0000256" key="2">
    <source>
        <dbReference type="SAM" id="Phobius"/>
    </source>
</evidence>
<evidence type="ECO:0000313" key="3">
    <source>
        <dbReference type="EMBL" id="MET3559396.1"/>
    </source>
</evidence>
<dbReference type="RefSeq" id="WP_354184904.1">
    <property type="nucleotide sequence ID" value="NZ_JBEPLT010000001.1"/>
</dbReference>
<feature type="transmembrane region" description="Helical" evidence="2">
    <location>
        <begin position="83"/>
        <end position="103"/>
    </location>
</feature>
<gene>
    <name evidence="3" type="ORF">ABID39_000066</name>
</gene>
<protein>
    <submittedName>
        <fullName evidence="3">Fatty acid desaturase</fullName>
    </submittedName>
</protein>
<dbReference type="NCBIfam" id="NF033899">
    <property type="entry name" value="T4SS_pilin_TrwL"/>
    <property type="match status" value="1"/>
</dbReference>
<dbReference type="InterPro" id="IPR007039">
    <property type="entry name" value="TrbC/VirB2"/>
</dbReference>
<evidence type="ECO:0000256" key="1">
    <source>
        <dbReference type="ARBA" id="ARBA00004141"/>
    </source>
</evidence>
<keyword evidence="2" id="KW-0812">Transmembrane</keyword>
<comment type="caution">
    <text evidence="3">The sequence shown here is derived from an EMBL/GenBank/DDBJ whole genome shotgun (WGS) entry which is preliminary data.</text>
</comment>
<comment type="subcellular location">
    <subcellularLocation>
        <location evidence="1">Membrane</location>
        <topology evidence="1">Multi-pass membrane protein</topology>
    </subcellularLocation>
</comment>
<reference evidence="3 4" key="1">
    <citation type="submission" date="2024-06" db="EMBL/GenBank/DDBJ databases">
        <title>Genomic Encyclopedia of Type Strains, Phase IV (KMG-IV): sequencing the most valuable type-strain genomes for metagenomic binning, comparative biology and taxonomic classification.</title>
        <authorList>
            <person name="Goeker M."/>
        </authorList>
    </citation>
    <scope>NUCLEOTIDE SEQUENCE [LARGE SCALE GENOMIC DNA]</scope>
    <source>
        <strain evidence="3 4">DSM 23650</strain>
    </source>
</reference>
<evidence type="ECO:0000313" key="4">
    <source>
        <dbReference type="Proteomes" id="UP001549112"/>
    </source>
</evidence>
<keyword evidence="2" id="KW-0472">Membrane</keyword>
<sequence length="104" mass="11263">MKKSSIFRTIHNKFTAATIAVTAFFMTHPVYAQVDKLKKAESILTAIQKDLNKIIPIAAAVILLFLAIGYAGRYIGKDTFVRWGAGVIIAGSASELVAFVFSAN</sequence>
<keyword evidence="4" id="KW-1185">Reference proteome</keyword>